<accession>N9HFN1</accession>
<gene>
    <name evidence="1" type="ORF">F923_01209</name>
</gene>
<dbReference type="EMBL" id="APQU01000010">
    <property type="protein sequence ID" value="ENW30640.1"/>
    <property type="molecule type" value="Genomic_DNA"/>
</dbReference>
<sequence length="71" mass="8646">MDWHQIKKLTKDEIRVILSSMLRGQGYFDFIKVEVCFNRDGEFRIYHNGKLNKYSTSLKQTVEDIYWWLNV</sequence>
<organism evidence="1 2">
    <name type="scientific">Acinetobacter lwoffii NIPH 478</name>
    <dbReference type="NCBI Taxonomy" id="1217668"/>
    <lineage>
        <taxon>Bacteria</taxon>
        <taxon>Pseudomonadati</taxon>
        <taxon>Pseudomonadota</taxon>
        <taxon>Gammaproteobacteria</taxon>
        <taxon>Moraxellales</taxon>
        <taxon>Moraxellaceae</taxon>
        <taxon>Acinetobacter</taxon>
    </lineage>
</organism>
<proteinExistence type="predicted"/>
<dbReference type="RefSeq" id="WP_005107069.1">
    <property type="nucleotide sequence ID" value="NZ_KB849836.1"/>
</dbReference>
<name>N9HFN1_ACILW</name>
<dbReference type="HOGENOM" id="CLU_2730766_0_0_6"/>
<evidence type="ECO:0000313" key="2">
    <source>
        <dbReference type="Proteomes" id="UP000018416"/>
    </source>
</evidence>
<evidence type="ECO:0000313" key="1">
    <source>
        <dbReference type="EMBL" id="ENW30640.1"/>
    </source>
</evidence>
<protein>
    <submittedName>
        <fullName evidence="1">Uncharacterized protein</fullName>
    </submittedName>
</protein>
<dbReference type="AlphaFoldDB" id="N9HFN1"/>
<reference evidence="1 2" key="1">
    <citation type="submission" date="2013-02" db="EMBL/GenBank/DDBJ databases">
        <title>The Genome Sequence of Acinetobacter lwoffii NIPH 478.</title>
        <authorList>
            <consortium name="The Broad Institute Genome Sequencing Platform"/>
            <consortium name="The Broad Institute Genome Sequencing Center for Infectious Disease"/>
            <person name="Cerqueira G."/>
            <person name="Feldgarden M."/>
            <person name="Courvalin P."/>
            <person name="Perichon B."/>
            <person name="Grillot-Courvalin C."/>
            <person name="Clermont D."/>
            <person name="Rocha E."/>
            <person name="Yoon E.-J."/>
            <person name="Nemec A."/>
            <person name="Walker B."/>
            <person name="Young S.K."/>
            <person name="Zeng Q."/>
            <person name="Gargeya S."/>
            <person name="Fitzgerald M."/>
            <person name="Haas B."/>
            <person name="Abouelleil A."/>
            <person name="Alvarado L."/>
            <person name="Arachchi H.M."/>
            <person name="Berlin A.M."/>
            <person name="Chapman S.B."/>
            <person name="Dewar J."/>
            <person name="Goldberg J."/>
            <person name="Griggs A."/>
            <person name="Gujja S."/>
            <person name="Hansen M."/>
            <person name="Howarth C."/>
            <person name="Imamovic A."/>
            <person name="Larimer J."/>
            <person name="McCowan C."/>
            <person name="Murphy C."/>
            <person name="Neiman D."/>
            <person name="Pearson M."/>
            <person name="Priest M."/>
            <person name="Roberts A."/>
            <person name="Saif S."/>
            <person name="Shea T."/>
            <person name="Sisk P."/>
            <person name="Sykes S."/>
            <person name="Wortman J."/>
            <person name="Nusbaum C."/>
            <person name="Birren B."/>
        </authorList>
    </citation>
    <scope>NUCLEOTIDE SEQUENCE [LARGE SCALE GENOMIC DNA]</scope>
    <source>
        <strain evidence="1 2">NIPH 478</strain>
    </source>
</reference>
<dbReference type="PATRIC" id="fig|1217668.3.peg.1182"/>
<comment type="caution">
    <text evidence="1">The sequence shown here is derived from an EMBL/GenBank/DDBJ whole genome shotgun (WGS) entry which is preliminary data.</text>
</comment>
<dbReference type="Proteomes" id="UP000018416">
    <property type="component" value="Unassembled WGS sequence"/>
</dbReference>